<protein>
    <recommendedName>
        <fullName evidence="2">FAS1 domain-containing protein</fullName>
    </recommendedName>
</protein>
<proteinExistence type="predicted"/>
<dbReference type="InterPro" id="IPR000782">
    <property type="entry name" value="FAS1_domain"/>
</dbReference>
<name>A0AAU9CPI8_9BACT</name>
<accession>A0AAU9CPI8</accession>
<dbReference type="Gene3D" id="2.30.180.10">
    <property type="entry name" value="FAS1 domain"/>
    <property type="match status" value="2"/>
</dbReference>
<feature type="domain" description="FAS1" evidence="2">
    <location>
        <begin position="183"/>
        <end position="345"/>
    </location>
</feature>
<evidence type="ECO:0000256" key="1">
    <source>
        <dbReference type="SAM" id="SignalP"/>
    </source>
</evidence>
<dbReference type="InterPro" id="IPR036378">
    <property type="entry name" value="FAS1_dom_sf"/>
</dbReference>
<feature type="signal peptide" evidence="1">
    <location>
        <begin position="1"/>
        <end position="25"/>
    </location>
</feature>
<dbReference type="Pfam" id="PF02469">
    <property type="entry name" value="Fasciclin"/>
    <property type="match status" value="2"/>
</dbReference>
<dbReference type="PROSITE" id="PS51257">
    <property type="entry name" value="PROKAR_LIPOPROTEIN"/>
    <property type="match status" value="1"/>
</dbReference>
<evidence type="ECO:0000259" key="2">
    <source>
        <dbReference type="PROSITE" id="PS50213"/>
    </source>
</evidence>
<organism evidence="3 4">
    <name type="scientific">Fulvitalea axinellae</name>
    <dbReference type="NCBI Taxonomy" id="1182444"/>
    <lineage>
        <taxon>Bacteria</taxon>
        <taxon>Pseudomonadati</taxon>
        <taxon>Bacteroidota</taxon>
        <taxon>Cytophagia</taxon>
        <taxon>Cytophagales</taxon>
        <taxon>Persicobacteraceae</taxon>
        <taxon>Fulvitalea</taxon>
    </lineage>
</organism>
<feature type="chain" id="PRO_5043639176" description="FAS1 domain-containing protein" evidence="1">
    <location>
        <begin position="26"/>
        <end position="502"/>
    </location>
</feature>
<keyword evidence="4" id="KW-1185">Reference proteome</keyword>
<keyword evidence="1" id="KW-0732">Signal</keyword>
<evidence type="ECO:0000313" key="4">
    <source>
        <dbReference type="Proteomes" id="UP001348817"/>
    </source>
</evidence>
<dbReference type="KEGG" id="fax:FUAX_23950"/>
<evidence type="ECO:0000313" key="3">
    <source>
        <dbReference type="EMBL" id="BDD09963.1"/>
    </source>
</evidence>
<dbReference type="RefSeq" id="WP_338391547.1">
    <property type="nucleotide sequence ID" value="NZ_AP025314.1"/>
</dbReference>
<dbReference type="AlphaFoldDB" id="A0AAU9CPI8"/>
<dbReference type="InterPro" id="IPR050904">
    <property type="entry name" value="Adhesion/Biosynth-related"/>
</dbReference>
<gene>
    <name evidence="3" type="ORF">FUAX_23950</name>
</gene>
<dbReference type="PANTHER" id="PTHR10900">
    <property type="entry name" value="PERIOSTIN-RELATED"/>
    <property type="match status" value="1"/>
</dbReference>
<dbReference type="SUPFAM" id="SSF82153">
    <property type="entry name" value="FAS1 domain"/>
    <property type="match status" value="2"/>
</dbReference>
<reference evidence="3 4" key="1">
    <citation type="submission" date="2021-12" db="EMBL/GenBank/DDBJ databases">
        <title>Genome sequencing of bacteria with rrn-lacking chromosome and rrn-plasmid.</title>
        <authorList>
            <person name="Anda M."/>
            <person name="Iwasaki W."/>
        </authorList>
    </citation>
    <scope>NUCLEOTIDE SEQUENCE [LARGE SCALE GENOMIC DNA]</scope>
    <source>
        <strain evidence="3 4">DSM 100852</strain>
    </source>
</reference>
<dbReference type="EMBL" id="AP025314">
    <property type="protein sequence ID" value="BDD09963.1"/>
    <property type="molecule type" value="Genomic_DNA"/>
</dbReference>
<dbReference type="PANTHER" id="PTHR10900:SF77">
    <property type="entry name" value="FI19380P1"/>
    <property type="match status" value="1"/>
</dbReference>
<dbReference type="PROSITE" id="PS50213">
    <property type="entry name" value="FAS1"/>
    <property type="match status" value="2"/>
</dbReference>
<sequence length="502" mass="57443">MNKIFRQGVRLVLGVMLCLPFVLFSCDDPVDTDTYDDSRLLTVIQYLRNSPDGEYDEWLKLLKASKYYGMLGARGNYTFLACKNEGMKAFYEAKGVSGIEGLEADYIDLLVKTHTVMTGFQSFSFNQGPMSDSTMNGNYLTVMFGQDGLNGLSVNQNSKIVERDVECSNGYLHTLDRPVEPIGNGVYKTLKALGKYNILAEAIEKAGLVDTLELRANSEDRLVQYTVFAETDDVFESQGINNFDDLVTHLNSGSDFTARDNKLHRFVRHHIITGKTYSNRFRSDIYLTIGKSMVKFVKDENKAYYLNPKYDDFGVLVDEGSNRLDLFNLDFQSKNAVIHTMKQILYEEELKPITVFDDFADVPELIGKRWNNDYNETPFFAKDIARWRAEGYDQFTYRYYNWMNAYGKDNLQCYSAFSGWFEFETKAILKGKYEVSVSFGTGCEGVFEISVDGEKSENTLFRGPRSFVIGDYEFKESGTHVIRFDSFAGGRLYLDRLMFKPI</sequence>
<feature type="domain" description="FAS1" evidence="2">
    <location>
        <begin position="42"/>
        <end position="179"/>
    </location>
</feature>
<dbReference type="Proteomes" id="UP001348817">
    <property type="component" value="Chromosome"/>
</dbReference>